<keyword evidence="7" id="KW-0812">Transmembrane</keyword>
<evidence type="ECO:0000256" key="5">
    <source>
        <dbReference type="ARBA" id="ARBA00023088"/>
    </source>
</evidence>
<gene>
    <name evidence="10" type="ORF">E1963_11385</name>
</gene>
<organism evidence="10 11">
    <name type="scientific">Extibacter muris</name>
    <dbReference type="NCBI Taxonomy" id="1796622"/>
    <lineage>
        <taxon>Bacteria</taxon>
        <taxon>Bacillati</taxon>
        <taxon>Bacillota</taxon>
        <taxon>Clostridia</taxon>
        <taxon>Lachnospirales</taxon>
        <taxon>Lachnospiraceae</taxon>
        <taxon>Extibacter</taxon>
    </lineage>
</organism>
<reference evidence="10 11" key="1">
    <citation type="journal article" date="2016" name="Nat. Microbiol.">
        <title>The Mouse Intestinal Bacterial Collection (miBC) provides host-specific insight into cultured diversity and functional potential of the gut microbiota.</title>
        <authorList>
            <person name="Lagkouvardos I."/>
            <person name="Pukall R."/>
            <person name="Abt B."/>
            <person name="Foesel B.U."/>
            <person name="Meier-Kolthoff J.P."/>
            <person name="Kumar N."/>
            <person name="Bresciani A."/>
            <person name="Martinez I."/>
            <person name="Just S."/>
            <person name="Ziegler C."/>
            <person name="Brugiroux S."/>
            <person name="Garzetti D."/>
            <person name="Wenning M."/>
            <person name="Bui T.P."/>
            <person name="Wang J."/>
            <person name="Hugenholtz F."/>
            <person name="Plugge C.M."/>
            <person name="Peterson D.A."/>
            <person name="Hornef M.W."/>
            <person name="Baines J.F."/>
            <person name="Smidt H."/>
            <person name="Walter J."/>
            <person name="Kristiansen K."/>
            <person name="Nielsen H.B."/>
            <person name="Haller D."/>
            <person name="Overmann J."/>
            <person name="Stecher B."/>
            <person name="Clavel T."/>
        </authorList>
    </citation>
    <scope>NUCLEOTIDE SEQUENCE [LARGE SCALE GENOMIC DNA]</scope>
    <source>
        <strain evidence="10 11">DSM 28560</strain>
    </source>
</reference>
<feature type="transmembrane region" description="Helical" evidence="7">
    <location>
        <begin position="1064"/>
        <end position="1084"/>
    </location>
</feature>
<feature type="domain" description="Gram-positive cocci surface proteins LPxTG" evidence="9">
    <location>
        <begin position="1053"/>
        <end position="1092"/>
    </location>
</feature>
<dbReference type="RefSeq" id="WP_132278044.1">
    <property type="nucleotide sequence ID" value="NZ_JAOBST010000004.1"/>
</dbReference>
<evidence type="ECO:0000256" key="8">
    <source>
        <dbReference type="SAM" id="SignalP"/>
    </source>
</evidence>
<name>A0A4R4FDB7_9FIRM</name>
<dbReference type="Pfam" id="PF20610">
    <property type="entry name" value="TED_2"/>
    <property type="match status" value="1"/>
</dbReference>
<evidence type="ECO:0000256" key="6">
    <source>
        <dbReference type="SAM" id="MobiDB-lite"/>
    </source>
</evidence>
<dbReference type="InterPro" id="IPR019931">
    <property type="entry name" value="LPXTG_anchor"/>
</dbReference>
<keyword evidence="5" id="KW-0572">Peptidoglycan-anchor</keyword>
<dbReference type="SUPFAM" id="SSF49478">
    <property type="entry name" value="Cna protein B-type domain"/>
    <property type="match status" value="1"/>
</dbReference>
<dbReference type="InterPro" id="IPR013783">
    <property type="entry name" value="Ig-like_fold"/>
</dbReference>
<keyword evidence="11" id="KW-1185">Reference proteome</keyword>
<feature type="chain" id="PRO_5021022931" description="Gram-positive cocci surface proteins LPxTG domain-containing protein" evidence="8">
    <location>
        <begin position="36"/>
        <end position="1092"/>
    </location>
</feature>
<protein>
    <recommendedName>
        <fullName evidence="9">Gram-positive cocci surface proteins LPxTG domain-containing protein</fullName>
    </recommendedName>
</protein>
<evidence type="ECO:0000256" key="3">
    <source>
        <dbReference type="ARBA" id="ARBA00022525"/>
    </source>
</evidence>
<keyword evidence="7" id="KW-1133">Transmembrane helix</keyword>
<dbReference type="PROSITE" id="PS50847">
    <property type="entry name" value="GRAM_POS_ANCHORING"/>
    <property type="match status" value="1"/>
</dbReference>
<dbReference type="Gene3D" id="2.60.40.10">
    <property type="entry name" value="Immunoglobulins"/>
    <property type="match status" value="2"/>
</dbReference>
<keyword evidence="4 8" id="KW-0732">Signal</keyword>
<keyword evidence="2" id="KW-0134">Cell wall</keyword>
<dbReference type="PANTHER" id="PTHR36108:SF13">
    <property type="entry name" value="COLOSSIN-B-RELATED"/>
    <property type="match status" value="1"/>
</dbReference>
<dbReference type="EMBL" id="SMMX01000008">
    <property type="protein sequence ID" value="TDA21584.1"/>
    <property type="molecule type" value="Genomic_DNA"/>
</dbReference>
<evidence type="ECO:0000256" key="7">
    <source>
        <dbReference type="SAM" id="Phobius"/>
    </source>
</evidence>
<evidence type="ECO:0000313" key="11">
    <source>
        <dbReference type="Proteomes" id="UP000295710"/>
    </source>
</evidence>
<feature type="region of interest" description="Disordered" evidence="6">
    <location>
        <begin position="1039"/>
        <end position="1058"/>
    </location>
</feature>
<evidence type="ECO:0000256" key="2">
    <source>
        <dbReference type="ARBA" id="ARBA00022512"/>
    </source>
</evidence>
<keyword evidence="7" id="KW-0472">Membrane</keyword>
<feature type="signal peptide" evidence="8">
    <location>
        <begin position="1"/>
        <end position="35"/>
    </location>
</feature>
<dbReference type="Proteomes" id="UP000295710">
    <property type="component" value="Unassembled WGS sequence"/>
</dbReference>
<dbReference type="InterPro" id="IPR041100">
    <property type="entry name" value="TQ"/>
</dbReference>
<dbReference type="Pfam" id="PF18202">
    <property type="entry name" value="TQ"/>
    <property type="match status" value="4"/>
</dbReference>
<dbReference type="InterPro" id="IPR046751">
    <property type="entry name" value="TED_2"/>
</dbReference>
<sequence>MIQRLKKKSRRVLAFMLSLITVLTAFGTSATTVFAADGTLNFNSGETIPYGDYFTTRMTFDGTNTAYCLEPLKKTPEAGTYSYNLLPNDSPIRKALYYLNGGYGYETITRDQCFHGWSDTNAYVVGHLVLAYIYDNYNEGGGAFYGAPANFIAKAKEVVDVINSLPNPPKRFRAFILPADNHQTIAGSWYEKPYGWIELYKSTANGQISDGNGNYSLKGAKYGIYQGDSQVAVLTTNAEGYAKSGDLETGSYTIREIEASAGYAIDTKSYDVAVESEVTATVKVQEVPQNQPMDIVLQKIDAETGEAKAQGAASLEHAEFTLKFFTEQMDSNPEESGKQPVKTWVFKTDKGGKVKFTKEYLVSGDEFYYQLDGTTPCLPLGTVTIQEIKAPEGYFANKEVFVQKITREGTEETVFCYNAAGVPEQIFRGDLEFVKVADGELNRLANVPFSITSKTTGESHTIVTDKNGYASTSSEWVKHSQNTNQGKSSADGIWFGTSQVDDRKGALLYDTYVIEEQRCEANESMNLLKFEVTIYKDSVTVQLGTLTNDKIEIGTTALDKETGSHLSKPDEKVTIVDTVEYEGLKKGQEYKVVGTLMDKETGEPILIDGKPVTAEETFKAKKSSGTVEVTFTFDGVSLTGKTVVVFEELYHEDLKLAVHADIEDEDQTIYFPEIGTTAKDADTEEPIANADSEVTLIDTVSYKNLVPGQEYTVVGTLMDKETGEPLEIEGKKVTSKAVFTPEESEGTTEVTFVFDGTDVKGKTLVVFESLLFEETEIAVHADISDEGQTVYFPEIGTTATDTETNSHVSRADEEVTIVDTVEYKNLIPGKEYKVSGVLMDKETGKELLVNEEKVTAETVFTPEKSEGSVELTFVFDGSALKGKTIVAFESVTYKDKEVASHTDIEDKDQSIYFPLIHTTAKDGADGDKEIVESEEITLIDTVEYENLEVGQEYKVSGVLMDKTTGEQLLIQDKPVTAETVFKAEKSAGKVDVSFIFNGTGLANRELVVFEKLYIVREDTEIEVTNHEDIKDEGQTVKVVEKESPKPETPDKTTPKTGDDSHVEAWIGLLAVSTVGIAAFFILALKKRKKKNK</sequence>
<evidence type="ECO:0000256" key="1">
    <source>
        <dbReference type="ARBA" id="ARBA00007257"/>
    </source>
</evidence>
<keyword evidence="3" id="KW-0964">Secreted</keyword>
<comment type="caution">
    <text evidence="10">The sequence shown here is derived from an EMBL/GenBank/DDBJ whole genome shotgun (WGS) entry which is preliminary data.</text>
</comment>
<comment type="similarity">
    <text evidence="1">Belongs to the serine-aspartate repeat-containing protein (SDr) family.</text>
</comment>
<dbReference type="NCBIfam" id="NF033903">
    <property type="entry name" value="VaFE_rpt"/>
    <property type="match status" value="4"/>
</dbReference>
<proteinExistence type="inferred from homology"/>
<dbReference type="AlphaFoldDB" id="A0A4R4FDB7"/>
<dbReference type="PANTHER" id="PTHR36108">
    <property type="entry name" value="COLOSSIN-B-RELATED"/>
    <property type="match status" value="1"/>
</dbReference>
<dbReference type="Pfam" id="PF17802">
    <property type="entry name" value="SpaA"/>
    <property type="match status" value="2"/>
</dbReference>
<evidence type="ECO:0000313" key="10">
    <source>
        <dbReference type="EMBL" id="TDA21584.1"/>
    </source>
</evidence>
<accession>A0A4R4FDB7</accession>
<evidence type="ECO:0000259" key="9">
    <source>
        <dbReference type="PROSITE" id="PS50847"/>
    </source>
</evidence>
<dbReference type="Gene3D" id="2.60.40.3930">
    <property type="match status" value="4"/>
</dbReference>
<dbReference type="InterPro" id="IPR041033">
    <property type="entry name" value="SpaA_PFL_dom_1"/>
</dbReference>
<evidence type="ECO:0000256" key="4">
    <source>
        <dbReference type="ARBA" id="ARBA00022729"/>
    </source>
</evidence>